<reference evidence="2" key="1">
    <citation type="submission" date="2025-08" db="UniProtKB">
        <authorList>
            <consortium name="Ensembl"/>
        </authorList>
    </citation>
    <scope>IDENTIFICATION</scope>
</reference>
<keyword evidence="3" id="KW-1185">Reference proteome</keyword>
<dbReference type="Gene3D" id="2.115.10.10">
    <property type="entry name" value="Tachylectin 2"/>
    <property type="match status" value="1"/>
</dbReference>
<dbReference type="GeneTree" id="ENSGT00620000089136"/>
<evidence type="ECO:0000259" key="1">
    <source>
        <dbReference type="Pfam" id="PF14517"/>
    </source>
</evidence>
<dbReference type="InterPro" id="IPR023294">
    <property type="entry name" value="Tachylectin2"/>
</dbReference>
<dbReference type="OrthoDB" id="1925699at2759"/>
<reference evidence="2" key="2">
    <citation type="submission" date="2025-09" db="UniProtKB">
        <authorList>
            <consortium name="Ensembl"/>
        </authorList>
    </citation>
    <scope>IDENTIFICATION</scope>
</reference>
<protein>
    <recommendedName>
        <fullName evidence="1">Tachylectin 2 domain-containing protein</fullName>
    </recommendedName>
</protein>
<feature type="domain" description="Tachylectin 2" evidence="1">
    <location>
        <begin position="16"/>
        <end position="236"/>
    </location>
</feature>
<proteinExistence type="predicted"/>
<dbReference type="InterPro" id="IPR036813">
    <property type="entry name" value="Tachylectin2_sf"/>
</dbReference>
<sequence>MTCNNTLLFVVTKGFQVKAGPPPSYRLDDFNARAPVIGKLNNVSKIAFNPCGELFAICCDDLYRGPMPSNACVDWFSVARRVSKGGWNKYKFILFDPCGVLYAATHDGQFFKGPAPCNENVCWLSCQATQVGTGGWNYFDVLFFDSKGILYAVSHDDRLLKRYPPTRADDNWYASSTTIGKGGWRRLSHFMSFSPDGDLWCVDSCNGNIYKGPAPDTADTNYIARAENLGWNYNIYPLLAFTTAKH</sequence>
<dbReference type="Proteomes" id="UP000694569">
    <property type="component" value="Unplaced"/>
</dbReference>
<evidence type="ECO:0000313" key="2">
    <source>
        <dbReference type="Ensembl" id="ENSLLEP00000001471.1"/>
    </source>
</evidence>
<dbReference type="Ensembl" id="ENSLLET00000001545.1">
    <property type="protein sequence ID" value="ENSLLEP00000001471.1"/>
    <property type="gene ID" value="ENSLLEG00000000964.1"/>
</dbReference>
<dbReference type="Pfam" id="PF14517">
    <property type="entry name" value="Tachylectin"/>
    <property type="match status" value="1"/>
</dbReference>
<name>A0A8C5P6G7_9ANUR</name>
<organism evidence="2 3">
    <name type="scientific">Leptobrachium leishanense</name>
    <name type="common">Leishan spiny toad</name>
    <dbReference type="NCBI Taxonomy" id="445787"/>
    <lineage>
        <taxon>Eukaryota</taxon>
        <taxon>Metazoa</taxon>
        <taxon>Chordata</taxon>
        <taxon>Craniata</taxon>
        <taxon>Vertebrata</taxon>
        <taxon>Euteleostomi</taxon>
        <taxon>Amphibia</taxon>
        <taxon>Batrachia</taxon>
        <taxon>Anura</taxon>
        <taxon>Pelobatoidea</taxon>
        <taxon>Megophryidae</taxon>
        <taxon>Leptobrachium</taxon>
    </lineage>
</organism>
<accession>A0A8C5P6G7</accession>
<dbReference type="SUPFAM" id="SSF50934">
    <property type="entry name" value="Tachylectin-2"/>
    <property type="match status" value="1"/>
</dbReference>
<evidence type="ECO:0000313" key="3">
    <source>
        <dbReference type="Proteomes" id="UP000694569"/>
    </source>
</evidence>
<dbReference type="AlphaFoldDB" id="A0A8C5P6G7"/>